<evidence type="ECO:0000256" key="7">
    <source>
        <dbReference type="SAM" id="Phobius"/>
    </source>
</evidence>
<evidence type="ECO:0000313" key="9">
    <source>
        <dbReference type="EMBL" id="KAL3420520.1"/>
    </source>
</evidence>
<evidence type="ECO:0000256" key="4">
    <source>
        <dbReference type="ARBA" id="ARBA00023136"/>
    </source>
</evidence>
<evidence type="ECO:0000256" key="3">
    <source>
        <dbReference type="ARBA" id="ARBA00022989"/>
    </source>
</evidence>
<reference evidence="9 10" key="1">
    <citation type="submission" date="2024-06" db="EMBL/GenBank/DDBJ databases">
        <title>Complete genome of Phlyctema vagabunda strain 19-DSS-EL-015.</title>
        <authorList>
            <person name="Fiorenzani C."/>
        </authorList>
    </citation>
    <scope>NUCLEOTIDE SEQUENCE [LARGE SCALE GENOMIC DNA]</scope>
    <source>
        <strain evidence="9 10">19-DSS-EL-015</strain>
    </source>
</reference>
<accession>A0ABR4PB23</accession>
<comment type="similarity">
    <text evidence="5">Belongs to the SAT4 family.</text>
</comment>
<keyword evidence="2 7" id="KW-0812">Transmembrane</keyword>
<dbReference type="EMBL" id="JBFCZG010000006">
    <property type="protein sequence ID" value="KAL3420520.1"/>
    <property type="molecule type" value="Genomic_DNA"/>
</dbReference>
<feature type="region of interest" description="Disordered" evidence="6">
    <location>
        <begin position="300"/>
        <end position="319"/>
    </location>
</feature>
<feature type="transmembrane region" description="Helical" evidence="7">
    <location>
        <begin position="93"/>
        <end position="115"/>
    </location>
</feature>
<evidence type="ECO:0000256" key="6">
    <source>
        <dbReference type="SAM" id="MobiDB-lite"/>
    </source>
</evidence>
<dbReference type="PANTHER" id="PTHR33048">
    <property type="entry name" value="PTH11-LIKE INTEGRAL MEMBRANE PROTEIN (AFU_ORTHOLOGUE AFUA_5G11245)"/>
    <property type="match status" value="1"/>
</dbReference>
<evidence type="ECO:0000256" key="1">
    <source>
        <dbReference type="ARBA" id="ARBA00004141"/>
    </source>
</evidence>
<organism evidence="9 10">
    <name type="scientific">Phlyctema vagabunda</name>
    <dbReference type="NCBI Taxonomy" id="108571"/>
    <lineage>
        <taxon>Eukaryota</taxon>
        <taxon>Fungi</taxon>
        <taxon>Dikarya</taxon>
        <taxon>Ascomycota</taxon>
        <taxon>Pezizomycotina</taxon>
        <taxon>Leotiomycetes</taxon>
        <taxon>Helotiales</taxon>
        <taxon>Dermateaceae</taxon>
        <taxon>Phlyctema</taxon>
    </lineage>
</organism>
<keyword evidence="3 7" id="KW-1133">Transmembrane helix</keyword>
<sequence length="384" mass="42300">MVTHVDLSASQQGNLRATQLVMIILAVAFVGLRFASRYMKGFSFGMDDLLIVSALILLFVIFGITLLGLHYGLGRHAAALQVEDLMSYGKTLMAFECVYVTCITLVKCSLLTMYYRIFPIRSIKIGAYILAGVSISWAISICMVSIFQCTPIAKTWNPTLDGHCINLKASFIGNAIPNILTDILILALPMPQIWKLHTTVLQRAQICFVFLLGSFVIFTSIYRFTQVFRFQADDVTWTLASAQIWCLVESSAAIISACLPTLGPLFQFVVRSLKLTSSARNSSNSRSRSRELKTIRPSVGGGIEALESPGPRADFDDASKLSDGRNFQRLHRASGESGDTWSKNSGGPEVYTVEVGERSLRHKASEDSDEILLRGTSLGKQTKM</sequence>
<dbReference type="InterPro" id="IPR049326">
    <property type="entry name" value="Rhodopsin_dom_fungi"/>
</dbReference>
<dbReference type="PANTHER" id="PTHR33048:SF47">
    <property type="entry name" value="INTEGRAL MEMBRANE PROTEIN-RELATED"/>
    <property type="match status" value="1"/>
</dbReference>
<comment type="subcellular location">
    <subcellularLocation>
        <location evidence="1">Membrane</location>
        <topology evidence="1">Multi-pass membrane protein</topology>
    </subcellularLocation>
</comment>
<feature type="region of interest" description="Disordered" evidence="6">
    <location>
        <begin position="360"/>
        <end position="384"/>
    </location>
</feature>
<evidence type="ECO:0000259" key="8">
    <source>
        <dbReference type="Pfam" id="PF20684"/>
    </source>
</evidence>
<feature type="transmembrane region" description="Helical" evidence="7">
    <location>
        <begin position="48"/>
        <end position="73"/>
    </location>
</feature>
<feature type="transmembrane region" description="Helical" evidence="7">
    <location>
        <begin position="200"/>
        <end position="222"/>
    </location>
</feature>
<keyword evidence="4 7" id="KW-0472">Membrane</keyword>
<feature type="transmembrane region" description="Helical" evidence="7">
    <location>
        <begin position="17"/>
        <end position="36"/>
    </location>
</feature>
<proteinExistence type="inferred from homology"/>
<gene>
    <name evidence="9" type="ORF">PVAG01_06965</name>
</gene>
<evidence type="ECO:0000256" key="2">
    <source>
        <dbReference type="ARBA" id="ARBA00022692"/>
    </source>
</evidence>
<evidence type="ECO:0000256" key="5">
    <source>
        <dbReference type="ARBA" id="ARBA00038359"/>
    </source>
</evidence>
<feature type="transmembrane region" description="Helical" evidence="7">
    <location>
        <begin position="127"/>
        <end position="147"/>
    </location>
</feature>
<keyword evidence="10" id="KW-1185">Reference proteome</keyword>
<feature type="domain" description="Rhodopsin" evidence="8">
    <location>
        <begin position="32"/>
        <end position="267"/>
    </location>
</feature>
<comment type="caution">
    <text evidence="9">The sequence shown here is derived from an EMBL/GenBank/DDBJ whole genome shotgun (WGS) entry which is preliminary data.</text>
</comment>
<dbReference type="InterPro" id="IPR052337">
    <property type="entry name" value="SAT4-like"/>
</dbReference>
<dbReference type="Proteomes" id="UP001629113">
    <property type="component" value="Unassembled WGS sequence"/>
</dbReference>
<evidence type="ECO:0000313" key="10">
    <source>
        <dbReference type="Proteomes" id="UP001629113"/>
    </source>
</evidence>
<name>A0ABR4PB23_9HELO</name>
<dbReference type="Pfam" id="PF20684">
    <property type="entry name" value="Fung_rhodopsin"/>
    <property type="match status" value="1"/>
</dbReference>
<protein>
    <submittedName>
        <fullName evidence="9">Integral membrane protein</fullName>
    </submittedName>
</protein>